<dbReference type="OrthoDB" id="3238066at2"/>
<organism evidence="2 3">
    <name type="scientific">Leucobacter chromiiresistens</name>
    <dbReference type="NCBI Taxonomy" id="1079994"/>
    <lineage>
        <taxon>Bacteria</taxon>
        <taxon>Bacillati</taxon>
        <taxon>Actinomycetota</taxon>
        <taxon>Actinomycetes</taxon>
        <taxon>Micrococcales</taxon>
        <taxon>Microbacteriaceae</taxon>
        <taxon>Leucobacter</taxon>
    </lineage>
</organism>
<dbReference type="InterPro" id="IPR011059">
    <property type="entry name" value="Metal-dep_hydrolase_composite"/>
</dbReference>
<sequence>MTTTLYRNAVVFTADPTPEQPHPVAEAFAVADGRFTAVGSLADVRTAVGGVAGGAGSHEVVEVDLEGRFVAPGIIDSHTHLVGFGESLGRVQLRDCASLEEMQQRLVAAREADPSAARVLGSGWLFDALPGGRPTAEMLDAVLPDVPVYLDANDFHSTWVNGAALRELGITRETPDPIGGEIVRDAAGDATGLLLETAGTQFAGAFLSSQTTEEDVIAALDRAFATYLAAGVTGVTEMSLNAAEVAGLQAIIARDGRLPFPVTAHWILEPTGDAARDVAGAERVAALREEIAAGPARDWLRIAGVKFIMDGTIDACTATMLAPYADGSNAEPIWTAERIVPVAEAADRAGLQIAMHAIGDRTSQIALDVVEHCVRANGPRARRHRIEHLESVADDTIVRMGELGVVASMQPVHCDPAVLDNWKAQLGDERQELGFPWQKFRAAGVAITLGTDAPTAPHEAIPNLYIALTGASVLAPERDPYHPERAFTPADALTALTAGGAFAGEMDDTTGRIRPGLAADFIVLDVNPLEAAPEALLASRVLSTAVQGEELHRAR</sequence>
<dbReference type="CDD" id="cd01300">
    <property type="entry name" value="YtcJ_like"/>
    <property type="match status" value="1"/>
</dbReference>
<dbReference type="Gene3D" id="2.30.40.10">
    <property type="entry name" value="Urease, subunit C, domain 1"/>
    <property type="match status" value="1"/>
</dbReference>
<dbReference type="GO" id="GO:0016810">
    <property type="term" value="F:hydrolase activity, acting on carbon-nitrogen (but not peptide) bonds"/>
    <property type="evidence" value="ECO:0007669"/>
    <property type="project" value="InterPro"/>
</dbReference>
<dbReference type="InterPro" id="IPR013108">
    <property type="entry name" value="Amidohydro_3"/>
</dbReference>
<dbReference type="Pfam" id="PF07969">
    <property type="entry name" value="Amidohydro_3"/>
    <property type="match status" value="1"/>
</dbReference>
<evidence type="ECO:0000313" key="2">
    <source>
        <dbReference type="EMBL" id="KTR84806.1"/>
    </source>
</evidence>
<dbReference type="AlphaFoldDB" id="A0A147EKF9"/>
<protein>
    <submittedName>
        <fullName evidence="2">Amidohydrolase</fullName>
    </submittedName>
</protein>
<dbReference type="PANTHER" id="PTHR22642">
    <property type="entry name" value="IMIDAZOLONEPROPIONASE"/>
    <property type="match status" value="1"/>
</dbReference>
<proteinExistence type="predicted"/>
<dbReference type="InterPro" id="IPR032466">
    <property type="entry name" value="Metal_Hydrolase"/>
</dbReference>
<dbReference type="PATRIC" id="fig|1079994.3.peg.2245"/>
<dbReference type="EMBL" id="LDRK01000071">
    <property type="protein sequence ID" value="KTR84806.1"/>
    <property type="molecule type" value="Genomic_DNA"/>
</dbReference>
<keyword evidence="3" id="KW-1185">Reference proteome</keyword>
<dbReference type="InterPro" id="IPR033932">
    <property type="entry name" value="YtcJ-like"/>
</dbReference>
<comment type="caution">
    <text evidence="2">The sequence shown here is derived from an EMBL/GenBank/DDBJ whole genome shotgun (WGS) entry which is preliminary data.</text>
</comment>
<reference evidence="2 3" key="1">
    <citation type="journal article" date="2016" name="Front. Microbiol.">
        <title>Genomic Resource of Rice Seed Associated Bacteria.</title>
        <authorList>
            <person name="Midha S."/>
            <person name="Bansal K."/>
            <person name="Sharma S."/>
            <person name="Kumar N."/>
            <person name="Patil P.P."/>
            <person name="Chaudhry V."/>
            <person name="Patil P.B."/>
        </authorList>
    </citation>
    <scope>NUCLEOTIDE SEQUENCE [LARGE SCALE GENOMIC DNA]</scope>
    <source>
        <strain evidence="2 3">NS354</strain>
    </source>
</reference>
<gene>
    <name evidence="2" type="ORF">NS354_09855</name>
</gene>
<dbReference type="Proteomes" id="UP000070810">
    <property type="component" value="Unassembled WGS sequence"/>
</dbReference>
<accession>A0A147EKF9</accession>
<keyword evidence="2" id="KW-0378">Hydrolase</keyword>
<name>A0A147EKF9_9MICO</name>
<dbReference type="RefSeq" id="WP_058594332.1">
    <property type="nucleotide sequence ID" value="NZ_LDRK01000071.1"/>
</dbReference>
<dbReference type="Gene3D" id="3.10.310.70">
    <property type="match status" value="1"/>
</dbReference>
<dbReference type="SUPFAM" id="SSF51338">
    <property type="entry name" value="Composite domain of metallo-dependent hydrolases"/>
    <property type="match status" value="1"/>
</dbReference>
<dbReference type="SUPFAM" id="SSF51556">
    <property type="entry name" value="Metallo-dependent hydrolases"/>
    <property type="match status" value="1"/>
</dbReference>
<feature type="domain" description="Amidohydrolase 3" evidence="1">
    <location>
        <begin position="62"/>
        <end position="550"/>
    </location>
</feature>
<dbReference type="PANTHER" id="PTHR22642:SF20">
    <property type="entry name" value="AMIDOHYDROLASE 3 DOMAIN-CONTAINING PROTEIN"/>
    <property type="match status" value="1"/>
</dbReference>
<evidence type="ECO:0000313" key="3">
    <source>
        <dbReference type="Proteomes" id="UP000070810"/>
    </source>
</evidence>
<dbReference type="Gene3D" id="3.20.20.140">
    <property type="entry name" value="Metal-dependent hydrolases"/>
    <property type="match status" value="1"/>
</dbReference>
<evidence type="ECO:0000259" key="1">
    <source>
        <dbReference type="Pfam" id="PF07969"/>
    </source>
</evidence>